<evidence type="ECO:0000256" key="7">
    <source>
        <dbReference type="ARBA" id="ARBA00022821"/>
    </source>
</evidence>
<dbReference type="GO" id="GO:0050832">
    <property type="term" value="P:defense response to fungus"/>
    <property type="evidence" value="ECO:0007669"/>
    <property type="project" value="UniProtKB-KW"/>
</dbReference>
<evidence type="ECO:0000313" key="8">
    <source>
        <dbReference type="EMBL" id="GKV52772.1"/>
    </source>
</evidence>
<gene>
    <name evidence="8" type="ORF">SLEP1_g59337</name>
</gene>
<evidence type="ECO:0000256" key="4">
    <source>
        <dbReference type="ARBA" id="ARBA00022529"/>
    </source>
</evidence>
<organism evidence="8 9">
    <name type="scientific">Rubroshorea leprosula</name>
    <dbReference type="NCBI Taxonomy" id="152421"/>
    <lineage>
        <taxon>Eukaryota</taxon>
        <taxon>Viridiplantae</taxon>
        <taxon>Streptophyta</taxon>
        <taxon>Embryophyta</taxon>
        <taxon>Tracheophyta</taxon>
        <taxon>Spermatophyta</taxon>
        <taxon>Magnoliopsida</taxon>
        <taxon>eudicotyledons</taxon>
        <taxon>Gunneridae</taxon>
        <taxon>Pentapetalae</taxon>
        <taxon>rosids</taxon>
        <taxon>malvids</taxon>
        <taxon>Malvales</taxon>
        <taxon>Dipterocarpaceae</taxon>
        <taxon>Rubroshorea</taxon>
    </lineage>
</organism>
<dbReference type="InterPro" id="IPR022618">
    <property type="entry name" value="Defensin-like_20-28"/>
</dbReference>
<accession>A0AAV5MWK7</accession>
<keyword evidence="5" id="KW-0295">Fungicide</keyword>
<evidence type="ECO:0000256" key="3">
    <source>
        <dbReference type="ARBA" id="ARBA00022525"/>
    </source>
</evidence>
<reference evidence="8 9" key="1">
    <citation type="journal article" date="2021" name="Commun. Biol.">
        <title>The genome of Shorea leprosula (Dipterocarpaceae) highlights the ecological relevance of drought in aseasonal tropical rainforests.</title>
        <authorList>
            <person name="Ng K.K.S."/>
            <person name="Kobayashi M.J."/>
            <person name="Fawcett J.A."/>
            <person name="Hatakeyama M."/>
            <person name="Paape T."/>
            <person name="Ng C.H."/>
            <person name="Ang C.C."/>
            <person name="Tnah L.H."/>
            <person name="Lee C.T."/>
            <person name="Nishiyama T."/>
            <person name="Sese J."/>
            <person name="O'Brien M.J."/>
            <person name="Copetti D."/>
            <person name="Mohd Noor M.I."/>
            <person name="Ong R.C."/>
            <person name="Putra M."/>
            <person name="Sireger I.Z."/>
            <person name="Indrioko S."/>
            <person name="Kosugi Y."/>
            <person name="Izuno A."/>
            <person name="Isagi Y."/>
            <person name="Lee S.L."/>
            <person name="Shimizu K.K."/>
        </authorList>
    </citation>
    <scope>NUCLEOTIDE SEQUENCE [LARGE SCALE GENOMIC DNA]</scope>
    <source>
        <strain evidence="8">214</strain>
    </source>
</reference>
<keyword evidence="7" id="KW-0611">Plant defense</keyword>
<keyword evidence="3" id="KW-0964">Secreted</keyword>
<dbReference type="PANTHER" id="PTHR34453:SF3">
    <property type="entry name" value="DEFENSIN-LIKE (DEFL) FAMILY PROTEIN-RELATED"/>
    <property type="match status" value="1"/>
</dbReference>
<sequence>MPDRNHEGELSPRAKDYIPKENRELASFVKEDALSKCCNSHPEQGKCLPGEDDIPPNGHCYLFCSSCPKGGFCKRFGDGHHECHCYC</sequence>
<keyword evidence="9" id="KW-1185">Reference proteome</keyword>
<dbReference type="GO" id="GO:0031640">
    <property type="term" value="P:killing of cells of another organism"/>
    <property type="evidence" value="ECO:0007669"/>
    <property type="project" value="UniProtKB-KW"/>
</dbReference>
<evidence type="ECO:0000256" key="5">
    <source>
        <dbReference type="ARBA" id="ARBA00022577"/>
    </source>
</evidence>
<protein>
    <submittedName>
        <fullName evidence="8">Uncharacterized protein</fullName>
    </submittedName>
</protein>
<evidence type="ECO:0000313" key="9">
    <source>
        <dbReference type="Proteomes" id="UP001054252"/>
    </source>
</evidence>
<dbReference type="AlphaFoldDB" id="A0AAV5MWK7"/>
<evidence type="ECO:0000256" key="6">
    <source>
        <dbReference type="ARBA" id="ARBA00022729"/>
    </source>
</evidence>
<comment type="subcellular location">
    <subcellularLocation>
        <location evidence="1">Secreted</location>
    </subcellularLocation>
</comment>
<dbReference type="Pfam" id="PF10868">
    <property type="entry name" value="Defensin_like"/>
    <property type="match status" value="1"/>
</dbReference>
<keyword evidence="6" id="KW-0732">Signal</keyword>
<name>A0AAV5MWK7_9ROSI</name>
<evidence type="ECO:0000256" key="2">
    <source>
        <dbReference type="ARBA" id="ARBA00006722"/>
    </source>
</evidence>
<proteinExistence type="inferred from homology"/>
<keyword evidence="4" id="KW-0929">Antimicrobial</keyword>
<comment type="caution">
    <text evidence="8">The sequence shown here is derived from an EMBL/GenBank/DDBJ whole genome shotgun (WGS) entry which is preliminary data.</text>
</comment>
<comment type="similarity">
    <text evidence="2">Belongs to the DEFL family.</text>
</comment>
<dbReference type="Proteomes" id="UP001054252">
    <property type="component" value="Unassembled WGS sequence"/>
</dbReference>
<dbReference type="EMBL" id="BPVZ01000849">
    <property type="protein sequence ID" value="GKV52772.1"/>
    <property type="molecule type" value="Genomic_DNA"/>
</dbReference>
<evidence type="ECO:0000256" key="1">
    <source>
        <dbReference type="ARBA" id="ARBA00004613"/>
    </source>
</evidence>
<dbReference type="GO" id="GO:0005576">
    <property type="term" value="C:extracellular region"/>
    <property type="evidence" value="ECO:0007669"/>
    <property type="project" value="UniProtKB-SubCell"/>
</dbReference>
<dbReference type="PANTHER" id="PTHR34453">
    <property type="entry name" value="DEFENSIN-LIKE (DEFL) FAMILY PROTEIN-RELATED"/>
    <property type="match status" value="1"/>
</dbReference>